<dbReference type="EMBL" id="NCSJ02000027">
    <property type="protein sequence ID" value="RFU33949.1"/>
    <property type="molecule type" value="Genomic_DNA"/>
</dbReference>
<dbReference type="Proteomes" id="UP000258309">
    <property type="component" value="Unassembled WGS sequence"/>
</dbReference>
<evidence type="ECO:0000313" key="1">
    <source>
        <dbReference type="EMBL" id="RFU33949.1"/>
    </source>
</evidence>
<reference evidence="1 2" key="1">
    <citation type="submission" date="2018-05" db="EMBL/GenBank/DDBJ databases">
        <title>Draft genome sequence of Scytalidium lignicola DSM 105466, a ubiquitous saprotrophic fungus.</title>
        <authorList>
            <person name="Buettner E."/>
            <person name="Gebauer A.M."/>
            <person name="Hofrichter M."/>
            <person name="Liers C."/>
            <person name="Kellner H."/>
        </authorList>
    </citation>
    <scope>NUCLEOTIDE SEQUENCE [LARGE SCALE GENOMIC DNA]</scope>
    <source>
        <strain evidence="1 2">DSM 105466</strain>
    </source>
</reference>
<proteinExistence type="predicted"/>
<gene>
    <name evidence="1" type="ORF">B7463_g2365</name>
</gene>
<dbReference type="OrthoDB" id="4062651at2759"/>
<feature type="non-terminal residue" evidence="1">
    <location>
        <position position="1"/>
    </location>
</feature>
<protein>
    <submittedName>
        <fullName evidence="1">Uncharacterized protein</fullName>
    </submittedName>
</protein>
<evidence type="ECO:0000313" key="2">
    <source>
        <dbReference type="Proteomes" id="UP000258309"/>
    </source>
</evidence>
<accession>A0A3E2HKN3</accession>
<feature type="non-terminal residue" evidence="1">
    <location>
        <position position="180"/>
    </location>
</feature>
<sequence>MTSLKAQLKSRRRRTAHGCWFVPEGSLQEILTKDAILSRISECGIPLEVRSEVVDHVLSDARVLFAILVRIEQEHLIAECLSHDIRDDKLSVITPESMEGLKIDPRFFEKRWEFLAPIFRRRNVLLKLKDQHVLPFLEDRRLDDSQGGYANAFRVTLDARHQGLVQFGPDDKVGKRTFKF</sequence>
<comment type="caution">
    <text evidence="1">The sequence shown here is derived from an EMBL/GenBank/DDBJ whole genome shotgun (WGS) entry which is preliminary data.</text>
</comment>
<name>A0A3E2HKN3_SCYLI</name>
<dbReference type="AlphaFoldDB" id="A0A3E2HKN3"/>
<keyword evidence="2" id="KW-1185">Reference proteome</keyword>
<organism evidence="1 2">
    <name type="scientific">Scytalidium lignicola</name>
    <name type="common">Hyphomycete</name>
    <dbReference type="NCBI Taxonomy" id="5539"/>
    <lineage>
        <taxon>Eukaryota</taxon>
        <taxon>Fungi</taxon>
        <taxon>Dikarya</taxon>
        <taxon>Ascomycota</taxon>
        <taxon>Pezizomycotina</taxon>
        <taxon>Leotiomycetes</taxon>
        <taxon>Leotiomycetes incertae sedis</taxon>
        <taxon>Scytalidium</taxon>
    </lineage>
</organism>
<dbReference type="STRING" id="5539.A0A3E2HKN3"/>